<feature type="transmembrane region" description="Helical" evidence="1">
    <location>
        <begin position="162"/>
        <end position="184"/>
    </location>
</feature>
<proteinExistence type="predicted"/>
<sequence length="216" mass="24099">MTVMKTRSTRLWNTLAGASLIIFLVFTYGVLFQQAWVHSFDNYWYHTIHHFATPPLTAFFTYFTKLGNVMPLIAFVVGTCLILLVVNHPKASAFLFINTLGLAIPVNTIIKSLINRPRPKLAHLVQVHSSSFPSGHSMSIMILCGSLIIIVNAFLKKQSEKVMLDLLFIVMIILIGISRIYVGVHFASDVVGGWSLGFCLLRISKFVFSKIGGEPL</sequence>
<dbReference type="Pfam" id="PF01569">
    <property type="entry name" value="PAP2"/>
    <property type="match status" value="1"/>
</dbReference>
<gene>
    <name evidence="3" type="ORF">FC98_GL000311</name>
</gene>
<evidence type="ECO:0000259" key="2">
    <source>
        <dbReference type="SMART" id="SM00014"/>
    </source>
</evidence>
<dbReference type="InterPro" id="IPR000326">
    <property type="entry name" value="PAP2/HPO"/>
</dbReference>
<reference evidence="3 4" key="1">
    <citation type="journal article" date="2015" name="Genome Announc.">
        <title>Expanding the biotechnology potential of lactobacilli through comparative genomics of 213 strains and associated genera.</title>
        <authorList>
            <person name="Sun Z."/>
            <person name="Harris H.M."/>
            <person name="McCann A."/>
            <person name="Guo C."/>
            <person name="Argimon S."/>
            <person name="Zhang W."/>
            <person name="Yang X."/>
            <person name="Jeffery I.B."/>
            <person name="Cooney J.C."/>
            <person name="Kagawa T.F."/>
            <person name="Liu W."/>
            <person name="Song Y."/>
            <person name="Salvetti E."/>
            <person name="Wrobel A."/>
            <person name="Rasinkangas P."/>
            <person name="Parkhill J."/>
            <person name="Rea M.C."/>
            <person name="O'Sullivan O."/>
            <person name="Ritari J."/>
            <person name="Douillard F.P."/>
            <person name="Paul Ross R."/>
            <person name="Yang R."/>
            <person name="Briner A.E."/>
            <person name="Felis G.E."/>
            <person name="de Vos W.M."/>
            <person name="Barrangou R."/>
            <person name="Klaenhammer T.R."/>
            <person name="Caufield P.W."/>
            <person name="Cui Y."/>
            <person name="Zhang H."/>
            <person name="O'Toole P.W."/>
        </authorList>
    </citation>
    <scope>NUCLEOTIDE SEQUENCE [LARGE SCALE GENOMIC DNA]</scope>
    <source>
        <strain evidence="3 4">DSM 19906</strain>
    </source>
</reference>
<feature type="transmembrane region" description="Helical" evidence="1">
    <location>
        <begin position="93"/>
        <end position="114"/>
    </location>
</feature>
<organism evidence="3 4">
    <name type="scientific">Lentilactobacillus kisonensis DSM 19906 = JCM 15041</name>
    <dbReference type="NCBI Taxonomy" id="1423766"/>
    <lineage>
        <taxon>Bacteria</taxon>
        <taxon>Bacillati</taxon>
        <taxon>Bacillota</taxon>
        <taxon>Bacilli</taxon>
        <taxon>Lactobacillales</taxon>
        <taxon>Lactobacillaceae</taxon>
        <taxon>Lentilactobacillus</taxon>
    </lineage>
</organism>
<dbReference type="PANTHER" id="PTHR14969:SF13">
    <property type="entry name" value="AT30094P"/>
    <property type="match status" value="1"/>
</dbReference>
<dbReference type="SMART" id="SM00014">
    <property type="entry name" value="acidPPc"/>
    <property type="match status" value="1"/>
</dbReference>
<evidence type="ECO:0000256" key="1">
    <source>
        <dbReference type="SAM" id="Phobius"/>
    </source>
</evidence>
<dbReference type="EMBL" id="AZEB01000001">
    <property type="protein sequence ID" value="KRL23582.1"/>
    <property type="molecule type" value="Genomic_DNA"/>
</dbReference>
<dbReference type="Gene3D" id="1.20.144.10">
    <property type="entry name" value="Phosphatidic acid phosphatase type 2/haloperoxidase"/>
    <property type="match status" value="2"/>
</dbReference>
<dbReference type="InterPro" id="IPR036938">
    <property type="entry name" value="PAP2/HPO_sf"/>
</dbReference>
<keyword evidence="4" id="KW-1185">Reference proteome</keyword>
<dbReference type="Proteomes" id="UP000051439">
    <property type="component" value="Unassembled WGS sequence"/>
</dbReference>
<feature type="transmembrane region" description="Helical" evidence="1">
    <location>
        <begin position="69"/>
        <end position="86"/>
    </location>
</feature>
<accession>A0A0R1NTG3</accession>
<evidence type="ECO:0000313" key="3">
    <source>
        <dbReference type="EMBL" id="KRL23582.1"/>
    </source>
</evidence>
<comment type="caution">
    <text evidence="3">The sequence shown here is derived from an EMBL/GenBank/DDBJ whole genome shotgun (WGS) entry which is preliminary data.</text>
</comment>
<name>A0A0R1NTG3_9LACO</name>
<keyword evidence="1" id="KW-0812">Transmembrane</keyword>
<feature type="domain" description="Phosphatidic acid phosphatase type 2/haloperoxidase" evidence="2">
    <location>
        <begin position="94"/>
        <end position="205"/>
    </location>
</feature>
<dbReference type="PANTHER" id="PTHR14969">
    <property type="entry name" value="SPHINGOSINE-1-PHOSPHATE PHOSPHOHYDROLASE"/>
    <property type="match status" value="1"/>
</dbReference>
<dbReference type="PATRIC" id="fig|1423766.4.peg.310"/>
<feature type="transmembrane region" description="Helical" evidence="1">
    <location>
        <begin position="12"/>
        <end position="31"/>
    </location>
</feature>
<evidence type="ECO:0000313" key="4">
    <source>
        <dbReference type="Proteomes" id="UP000051439"/>
    </source>
</evidence>
<keyword evidence="1" id="KW-0472">Membrane</keyword>
<protein>
    <submittedName>
        <fullName evidence="3">PAP2 family protein</fullName>
    </submittedName>
</protein>
<keyword evidence="1" id="KW-1133">Transmembrane helix</keyword>
<dbReference type="SUPFAM" id="SSF48317">
    <property type="entry name" value="Acid phosphatase/Vanadium-dependent haloperoxidase"/>
    <property type="match status" value="1"/>
</dbReference>
<dbReference type="AlphaFoldDB" id="A0A0R1NTG3"/>
<feature type="transmembrane region" description="Helical" evidence="1">
    <location>
        <begin position="134"/>
        <end position="155"/>
    </location>
</feature>
<dbReference type="CDD" id="cd03392">
    <property type="entry name" value="PAP2_like_2"/>
    <property type="match status" value="1"/>
</dbReference>